<name>A0A8R1ESM9_CAEJA</name>
<dbReference type="InterPro" id="IPR000536">
    <property type="entry name" value="Nucl_hrmn_rcpt_lig-bd"/>
</dbReference>
<keyword evidence="6" id="KW-1185">Reference proteome</keyword>
<dbReference type="InterPro" id="IPR051152">
    <property type="entry name" value="C.elegans_Orphan_NR"/>
</dbReference>
<keyword evidence="2" id="KW-0804">Transcription</keyword>
<dbReference type="PANTHER" id="PTHR45680:SF14">
    <property type="entry name" value="NUCLEAR HORMONE RECEPTOR FAMILY-RELATED"/>
    <property type="match status" value="1"/>
</dbReference>
<proteinExistence type="predicted"/>
<evidence type="ECO:0000256" key="2">
    <source>
        <dbReference type="ARBA" id="ARBA00023163"/>
    </source>
</evidence>
<evidence type="ECO:0000313" key="6">
    <source>
        <dbReference type="Proteomes" id="UP000005237"/>
    </source>
</evidence>
<sequence>MWHVWSRLYKLSTAAVGKRRKICDSQHVMISHNTEYTVMDLTTIEFDYSWCTDYSNEQMKHIEYSHPEIFKDV</sequence>
<feature type="domain" description="NR LBD" evidence="4">
    <location>
        <begin position="1"/>
        <end position="72"/>
    </location>
</feature>
<protein>
    <submittedName>
        <fullName evidence="5">NR LBD domain-containing protein</fullName>
    </submittedName>
</protein>
<keyword evidence="1" id="KW-0805">Transcription regulation</keyword>
<organism evidence="5 6">
    <name type="scientific">Caenorhabditis japonica</name>
    <dbReference type="NCBI Taxonomy" id="281687"/>
    <lineage>
        <taxon>Eukaryota</taxon>
        <taxon>Metazoa</taxon>
        <taxon>Ecdysozoa</taxon>
        <taxon>Nematoda</taxon>
        <taxon>Chromadorea</taxon>
        <taxon>Rhabditida</taxon>
        <taxon>Rhabditina</taxon>
        <taxon>Rhabditomorpha</taxon>
        <taxon>Rhabditoidea</taxon>
        <taxon>Rhabditidae</taxon>
        <taxon>Peloderinae</taxon>
        <taxon>Caenorhabditis</taxon>
    </lineage>
</organism>
<dbReference type="PANTHER" id="PTHR45680">
    <property type="entry name" value="NUCLEAR HORMONE RECEPTOR FAMILY"/>
    <property type="match status" value="1"/>
</dbReference>
<reference evidence="5" key="2">
    <citation type="submission" date="2022-06" db="UniProtKB">
        <authorList>
            <consortium name="EnsemblMetazoa"/>
        </authorList>
    </citation>
    <scope>IDENTIFICATION</scope>
    <source>
        <strain evidence="5">DF5081</strain>
    </source>
</reference>
<reference evidence="6" key="1">
    <citation type="submission" date="2010-08" db="EMBL/GenBank/DDBJ databases">
        <authorList>
            <consortium name="Caenorhabditis japonica Sequencing Consortium"/>
            <person name="Wilson R.K."/>
        </authorList>
    </citation>
    <scope>NUCLEOTIDE SEQUENCE [LARGE SCALE GENOMIC DNA]</scope>
    <source>
        <strain evidence="6">DF5081</strain>
    </source>
</reference>
<keyword evidence="3" id="KW-0675">Receptor</keyword>
<evidence type="ECO:0000256" key="1">
    <source>
        <dbReference type="ARBA" id="ARBA00023015"/>
    </source>
</evidence>
<dbReference type="Proteomes" id="UP000005237">
    <property type="component" value="Unassembled WGS sequence"/>
</dbReference>
<evidence type="ECO:0000256" key="3">
    <source>
        <dbReference type="ARBA" id="ARBA00023170"/>
    </source>
</evidence>
<dbReference type="Pfam" id="PF00104">
    <property type="entry name" value="Hormone_recep"/>
    <property type="match status" value="1"/>
</dbReference>
<dbReference type="AlphaFoldDB" id="A0A8R1ESM9"/>
<evidence type="ECO:0000259" key="4">
    <source>
        <dbReference type="Pfam" id="PF00104"/>
    </source>
</evidence>
<evidence type="ECO:0000313" key="5">
    <source>
        <dbReference type="EnsemblMetazoa" id="CJA41269.1"/>
    </source>
</evidence>
<dbReference type="EnsemblMetazoa" id="CJA41269.1">
    <property type="protein sequence ID" value="CJA41269.1"/>
    <property type="gene ID" value="WBGene00217117"/>
</dbReference>
<accession>A0A8R1ESM9</accession>